<gene>
    <name evidence="1" type="ORF">KV394_09150</name>
</gene>
<dbReference type="RefSeq" id="WP_206251708.1">
    <property type="nucleotide sequence ID" value="NZ_CP078076.1"/>
</dbReference>
<proteinExistence type="predicted"/>
<name>A0ABY4IER7_9MICO</name>
<protein>
    <recommendedName>
        <fullName evidence="3">NTP pyrophosphohydrolase</fullName>
    </recommendedName>
</protein>
<organism evidence="1 2">
    <name type="scientific">Microbacterium sufflavum</name>
    <dbReference type="NCBI Taxonomy" id="2851649"/>
    <lineage>
        <taxon>Bacteria</taxon>
        <taxon>Bacillati</taxon>
        <taxon>Actinomycetota</taxon>
        <taxon>Actinomycetes</taxon>
        <taxon>Micrococcales</taxon>
        <taxon>Microbacteriaceae</taxon>
        <taxon>Microbacterium</taxon>
    </lineage>
</organism>
<keyword evidence="2" id="KW-1185">Reference proteome</keyword>
<evidence type="ECO:0008006" key="3">
    <source>
        <dbReference type="Google" id="ProtNLM"/>
    </source>
</evidence>
<evidence type="ECO:0000313" key="2">
    <source>
        <dbReference type="Proteomes" id="UP000831467"/>
    </source>
</evidence>
<reference evidence="1 2" key="1">
    <citation type="submission" date="2021-06" db="EMBL/GenBank/DDBJ databases">
        <title>Genome-based taxonomic framework of Microbacterium strains isolated from marine environment, the description of four new species and reclassification of four preexisting species.</title>
        <authorList>
            <person name="Lee S.D."/>
            <person name="Kim S.-M."/>
            <person name="Byeon Y.-S."/>
            <person name="Yang H.L."/>
            <person name="Kim I.S."/>
        </authorList>
    </citation>
    <scope>NUCLEOTIDE SEQUENCE [LARGE SCALE GENOMIC DNA]</scope>
    <source>
        <strain evidence="1 2">SSW1-51</strain>
    </source>
</reference>
<sequence length="113" mass="11898">MSVERAGASTGVAGATSVEARALHRIALGIARDAAGVGLDDIAVELGDRRGDLRVTVVVPVVLARSDGTTLADRGEVLRETLVRRLGELASRRVGAVDVRFTGVRRALERRVA</sequence>
<accession>A0ABY4IER7</accession>
<evidence type="ECO:0000313" key="1">
    <source>
        <dbReference type="EMBL" id="UPL11268.1"/>
    </source>
</evidence>
<dbReference type="Proteomes" id="UP000831467">
    <property type="component" value="Chromosome"/>
</dbReference>
<dbReference type="EMBL" id="CP078076">
    <property type="protein sequence ID" value="UPL11268.1"/>
    <property type="molecule type" value="Genomic_DNA"/>
</dbReference>